<proteinExistence type="predicted"/>
<dbReference type="STRING" id="796925.A0A137PHY7"/>
<sequence length="90" mass="10122">MKVSLNAIAPILAYCASSITMTLVNRYLMKAFRDYLFFMLSIQAGACVLLIHIFKAFNLVNAKSFNLEDAKKWLPVSVLQAVMLYTGAQR</sequence>
<evidence type="ECO:0000313" key="2">
    <source>
        <dbReference type="EMBL" id="KXN74617.1"/>
    </source>
</evidence>
<organism evidence="2 3">
    <name type="scientific">Conidiobolus coronatus (strain ATCC 28846 / CBS 209.66 / NRRL 28638)</name>
    <name type="common">Delacroixia coronata</name>
    <dbReference type="NCBI Taxonomy" id="796925"/>
    <lineage>
        <taxon>Eukaryota</taxon>
        <taxon>Fungi</taxon>
        <taxon>Fungi incertae sedis</taxon>
        <taxon>Zoopagomycota</taxon>
        <taxon>Entomophthoromycotina</taxon>
        <taxon>Entomophthoromycetes</taxon>
        <taxon>Entomophthorales</taxon>
        <taxon>Ancylistaceae</taxon>
        <taxon>Conidiobolus</taxon>
    </lineage>
</organism>
<evidence type="ECO:0000256" key="1">
    <source>
        <dbReference type="SAM" id="Phobius"/>
    </source>
</evidence>
<dbReference type="OrthoDB" id="417037at2759"/>
<keyword evidence="1" id="KW-0812">Transmembrane</keyword>
<feature type="transmembrane region" description="Helical" evidence="1">
    <location>
        <begin position="35"/>
        <end position="54"/>
    </location>
</feature>
<accession>A0A137PHY7</accession>
<name>A0A137PHY7_CONC2</name>
<reference evidence="2 3" key="1">
    <citation type="journal article" date="2015" name="Genome Biol. Evol.">
        <title>Phylogenomic analyses indicate that early fungi evolved digesting cell walls of algal ancestors of land plants.</title>
        <authorList>
            <person name="Chang Y."/>
            <person name="Wang S."/>
            <person name="Sekimoto S."/>
            <person name="Aerts A.L."/>
            <person name="Choi C."/>
            <person name="Clum A."/>
            <person name="LaButti K.M."/>
            <person name="Lindquist E.A."/>
            <person name="Yee Ngan C."/>
            <person name="Ohm R.A."/>
            <person name="Salamov A.A."/>
            <person name="Grigoriev I.V."/>
            <person name="Spatafora J.W."/>
            <person name="Berbee M.L."/>
        </authorList>
    </citation>
    <scope>NUCLEOTIDE SEQUENCE [LARGE SCALE GENOMIC DNA]</scope>
    <source>
        <strain evidence="2 3">NRRL 28638</strain>
    </source>
</reference>
<keyword evidence="3" id="KW-1185">Reference proteome</keyword>
<dbReference type="OMA" id="QSTVCIV"/>
<protein>
    <submittedName>
        <fullName evidence="2">Uncharacterized protein</fullName>
    </submittedName>
</protein>
<dbReference type="EMBL" id="KQ964422">
    <property type="protein sequence ID" value="KXN74617.1"/>
    <property type="molecule type" value="Genomic_DNA"/>
</dbReference>
<keyword evidence="1" id="KW-0472">Membrane</keyword>
<feature type="transmembrane region" description="Helical" evidence="1">
    <location>
        <begin position="7"/>
        <end position="29"/>
    </location>
</feature>
<evidence type="ECO:0000313" key="3">
    <source>
        <dbReference type="Proteomes" id="UP000070444"/>
    </source>
</evidence>
<dbReference type="AlphaFoldDB" id="A0A137PHY7"/>
<keyword evidence="1" id="KW-1133">Transmembrane helix</keyword>
<gene>
    <name evidence="2" type="ORF">CONCODRAFT_14765</name>
</gene>
<dbReference type="Proteomes" id="UP000070444">
    <property type="component" value="Unassembled WGS sequence"/>
</dbReference>